<dbReference type="Gene3D" id="1.10.472.10">
    <property type="entry name" value="Cyclin-like"/>
    <property type="match status" value="2"/>
</dbReference>
<dbReference type="SMART" id="SM00385">
    <property type="entry name" value="CYCLIN"/>
    <property type="match status" value="1"/>
</dbReference>
<name>A0A1Y2AI95_9FUNG</name>
<dbReference type="PANTHER" id="PTHR10026">
    <property type="entry name" value="CYCLIN"/>
    <property type="match status" value="1"/>
</dbReference>
<dbReference type="Pfam" id="PF02984">
    <property type="entry name" value="Cyclin_C"/>
    <property type="match status" value="1"/>
</dbReference>
<evidence type="ECO:0000256" key="3">
    <source>
        <dbReference type="SAM" id="MobiDB-lite"/>
    </source>
</evidence>
<dbReference type="EMBL" id="MCOG01000250">
    <property type="protein sequence ID" value="ORY22309.1"/>
    <property type="molecule type" value="Genomic_DNA"/>
</dbReference>
<feature type="compositionally biased region" description="Basic and acidic residues" evidence="3">
    <location>
        <begin position="310"/>
        <end position="327"/>
    </location>
</feature>
<dbReference type="InterPro" id="IPR006671">
    <property type="entry name" value="Cyclin_N"/>
</dbReference>
<feature type="domain" description="Cyclin-like" evidence="4">
    <location>
        <begin position="39"/>
        <end position="144"/>
    </location>
</feature>
<feature type="region of interest" description="Disordered" evidence="3">
    <location>
        <begin position="432"/>
        <end position="453"/>
    </location>
</feature>
<evidence type="ECO:0000259" key="4">
    <source>
        <dbReference type="SMART" id="SM00385"/>
    </source>
</evidence>
<evidence type="ECO:0000313" key="6">
    <source>
        <dbReference type="Proteomes" id="UP000193920"/>
    </source>
</evidence>
<feature type="region of interest" description="Disordered" evidence="3">
    <location>
        <begin position="277"/>
        <end position="345"/>
    </location>
</feature>
<dbReference type="GO" id="GO:0006357">
    <property type="term" value="P:regulation of transcription by RNA polymerase II"/>
    <property type="evidence" value="ECO:0007669"/>
    <property type="project" value="InterPro"/>
</dbReference>
<feature type="compositionally biased region" description="Low complexity" evidence="3">
    <location>
        <begin position="288"/>
        <end position="300"/>
    </location>
</feature>
<accession>A0A1Y2AI95</accession>
<comment type="caution">
    <text evidence="5">The sequence shown here is derived from an EMBL/GenBank/DDBJ whole genome shotgun (WGS) entry which is preliminary data.</text>
</comment>
<dbReference type="SUPFAM" id="SSF47954">
    <property type="entry name" value="Cyclin-like"/>
    <property type="match status" value="2"/>
</dbReference>
<dbReference type="STRING" id="1754190.A0A1Y2AI95"/>
<gene>
    <name evidence="5" type="ORF">LY90DRAFT_632094</name>
</gene>
<dbReference type="Proteomes" id="UP000193920">
    <property type="component" value="Unassembled WGS sequence"/>
</dbReference>
<sequence length="541" mass="62824">MSNKKENSWIFTQEELDNPPSKAYMTLAKERELRTLANKFVLNVAKAPRLKLSRATITTAQIFIHRYYMRRTFKDNPWDVSIGAIFLASKIEFEYTSRISRYLIHECARAAKKIADPKFELNKKEKEYGYWKNNMLYYETEILRVLYYDLNVDEPYSISGKWCKEYKVSIEEESIINYLLNESYIKTLLCLQYPSKTIAAGAFVLATLDNKNINWKKWKKNINLSTNDIKDVSLKLKDMLIKNSEKSPSDYHHKYLSHKSFSLQDFVKSPSPLKISSMNNDIDKNSTDNKNINDINITKTQLLSSPPKSDNSDHLEKDNQKNSKISEENATVVNIEENHSLNENEDWEVVDMDIDDDEDDAIPNPNPNPNSNTNVNIIIKENKETEIKQDNLSLNDINSNININDDRSISYINNPTKYDNYKIKNNYPFYSNSRKHYPPPPPPTSFHYSRSRSRGGNNYSYHYSYSRPYSNNYSNSGQNYYNRNNSSSYYRSSTGRNIGNSKLSNSLSSSNNNNITSINSTSNINNVSPNQPKNPNYYPQY</sequence>
<dbReference type="InterPro" id="IPR043198">
    <property type="entry name" value="Cyclin/Ssn8"/>
</dbReference>
<reference evidence="5 6" key="1">
    <citation type="submission" date="2016-08" db="EMBL/GenBank/DDBJ databases">
        <title>A Parts List for Fungal Cellulosomes Revealed by Comparative Genomics.</title>
        <authorList>
            <consortium name="DOE Joint Genome Institute"/>
            <person name="Haitjema C.H."/>
            <person name="Gilmore S.P."/>
            <person name="Henske J.K."/>
            <person name="Solomon K.V."/>
            <person name="De Groot R."/>
            <person name="Kuo A."/>
            <person name="Mondo S.J."/>
            <person name="Salamov A.A."/>
            <person name="Labutti K."/>
            <person name="Zhao Z."/>
            <person name="Chiniquy J."/>
            <person name="Barry K."/>
            <person name="Brewer H.M."/>
            <person name="Purvine S.O."/>
            <person name="Wright A.T."/>
            <person name="Boxma B."/>
            <person name="Van Alen T."/>
            <person name="Hackstein J.H."/>
            <person name="Baker S.E."/>
            <person name="Grigoriev I.V."/>
            <person name="O'Malley M.A."/>
        </authorList>
    </citation>
    <scope>NUCLEOTIDE SEQUENCE [LARGE SCALE GENOMIC DNA]</scope>
    <source>
        <strain evidence="5 6">G1</strain>
    </source>
</reference>
<dbReference type="InterPro" id="IPR004367">
    <property type="entry name" value="Cyclin_C-dom"/>
</dbReference>
<protein>
    <recommendedName>
        <fullName evidence="4">Cyclin-like domain-containing protein</fullName>
    </recommendedName>
</protein>
<evidence type="ECO:0000256" key="2">
    <source>
        <dbReference type="RuleBase" id="RU000383"/>
    </source>
</evidence>
<comment type="similarity">
    <text evidence="2">Belongs to the cyclin family.</text>
</comment>
<keyword evidence="6" id="KW-1185">Reference proteome</keyword>
<proteinExistence type="inferred from homology"/>
<evidence type="ECO:0000313" key="5">
    <source>
        <dbReference type="EMBL" id="ORY22309.1"/>
    </source>
</evidence>
<dbReference type="GO" id="GO:0016538">
    <property type="term" value="F:cyclin-dependent protein serine/threonine kinase regulator activity"/>
    <property type="evidence" value="ECO:0007669"/>
    <property type="project" value="InterPro"/>
</dbReference>
<dbReference type="OrthoDB" id="25002at2759"/>
<organism evidence="5 6">
    <name type="scientific">Neocallimastix californiae</name>
    <dbReference type="NCBI Taxonomy" id="1754190"/>
    <lineage>
        <taxon>Eukaryota</taxon>
        <taxon>Fungi</taxon>
        <taxon>Fungi incertae sedis</taxon>
        <taxon>Chytridiomycota</taxon>
        <taxon>Chytridiomycota incertae sedis</taxon>
        <taxon>Neocallimastigomycetes</taxon>
        <taxon>Neocallimastigales</taxon>
        <taxon>Neocallimastigaceae</taxon>
        <taxon>Neocallimastix</taxon>
    </lineage>
</organism>
<dbReference type="AlphaFoldDB" id="A0A1Y2AI95"/>
<feature type="region of interest" description="Disordered" evidence="3">
    <location>
        <begin position="517"/>
        <end position="541"/>
    </location>
</feature>
<evidence type="ECO:0000256" key="1">
    <source>
        <dbReference type="ARBA" id="ARBA00023127"/>
    </source>
</evidence>
<dbReference type="Pfam" id="PF00134">
    <property type="entry name" value="Cyclin_N"/>
    <property type="match status" value="1"/>
</dbReference>
<dbReference type="InterPro" id="IPR036915">
    <property type="entry name" value="Cyclin-like_sf"/>
</dbReference>
<keyword evidence="1 2" id="KW-0195">Cyclin</keyword>
<feature type="region of interest" description="Disordered" evidence="3">
    <location>
        <begin position="469"/>
        <end position="494"/>
    </location>
</feature>
<dbReference type="InterPro" id="IPR013763">
    <property type="entry name" value="Cyclin-like_dom"/>
</dbReference>